<accession>Q9KFT8</accession>
<proteinExistence type="predicted"/>
<dbReference type="OrthoDB" id="2933871at2"/>
<dbReference type="RefSeq" id="WP_010896567.1">
    <property type="nucleotide sequence ID" value="NC_002570.2"/>
</dbReference>
<dbReference type="EMBL" id="BA000004">
    <property type="protein sequence ID" value="BAB04108.1"/>
    <property type="molecule type" value="Genomic_DNA"/>
</dbReference>
<keyword evidence="3" id="KW-1185">Reference proteome</keyword>
<dbReference type="PIR" id="E83698">
    <property type="entry name" value="E83698"/>
</dbReference>
<sequence length="324" mass="37245">MTPFFKLNLGGIKIKRKFIIISCMTITLIAIVYLLYQNRTFPIEENSSIYMIGEDPDQGVEIWTTNTQGDPIMNDTVFEVEQESTIVNVHINHEVNTSREYGIIVLQDFIQSSFQVDGVSYNNLYTFESDPLTENIIPLEIDIFDDSKELIILIIREPHVKEKEFDLEKAVNYELIYGKRHLLKSDLELPSEFVEPDGYVSDEQNEIDIFLSSEKEDLQAIASMTENTTLYLHVGNQGLGISVPYAIVGFMDWKQIEIEGENSVLYIESPVDSSDRAIYEFLIPNVEHDTNLQFVAFPFPYENLNERVLFPVQGTFRVVIEGKQ</sequence>
<keyword evidence="1" id="KW-0472">Membrane</keyword>
<gene>
    <name evidence="2" type="ordered locus">BH0389</name>
</gene>
<dbReference type="AlphaFoldDB" id="Q9KFT8"/>
<dbReference type="Proteomes" id="UP000001258">
    <property type="component" value="Chromosome"/>
</dbReference>
<keyword evidence="1" id="KW-0812">Transmembrane</keyword>
<name>Q9KFT8_HALH5</name>
<dbReference type="KEGG" id="bha:BH0389"/>
<evidence type="ECO:0000313" key="3">
    <source>
        <dbReference type="Proteomes" id="UP000001258"/>
    </source>
</evidence>
<evidence type="ECO:0000256" key="1">
    <source>
        <dbReference type="SAM" id="Phobius"/>
    </source>
</evidence>
<keyword evidence="1" id="KW-1133">Transmembrane helix</keyword>
<feature type="transmembrane region" description="Helical" evidence="1">
    <location>
        <begin position="18"/>
        <end position="36"/>
    </location>
</feature>
<dbReference type="HOGENOM" id="CLU_074517_0_0_9"/>
<evidence type="ECO:0000313" key="2">
    <source>
        <dbReference type="EMBL" id="BAB04108.1"/>
    </source>
</evidence>
<reference evidence="2 3" key="1">
    <citation type="journal article" date="2000" name="Nucleic Acids Res.">
        <title>Complete genome sequence of the alkaliphilic bacterium Bacillus halodurans and genomic sequence comparison with Bacillus subtilis.</title>
        <authorList>
            <person name="Takami H."/>
            <person name="Nakasone K."/>
            <person name="Takaki Y."/>
            <person name="Maeno G."/>
            <person name="Sasaki R."/>
            <person name="Masui N."/>
            <person name="Fuji F."/>
            <person name="Hirama C."/>
            <person name="Nakamura Y."/>
            <person name="Ogasawara N."/>
            <person name="Kuhara S."/>
            <person name="Horikoshi K."/>
        </authorList>
    </citation>
    <scope>NUCLEOTIDE SEQUENCE [LARGE SCALE GENOMIC DNA]</scope>
    <source>
        <strain evidence="3">ATCC BAA-125 / DSM 18197 / FERM 7344 / JCM 9153 / C-125</strain>
    </source>
</reference>
<organism evidence="2 3">
    <name type="scientific">Halalkalibacterium halodurans (strain ATCC BAA-125 / DSM 18197 / FERM 7344 / JCM 9153 / C-125)</name>
    <name type="common">Bacillus halodurans</name>
    <dbReference type="NCBI Taxonomy" id="272558"/>
    <lineage>
        <taxon>Bacteria</taxon>
        <taxon>Bacillati</taxon>
        <taxon>Bacillota</taxon>
        <taxon>Bacilli</taxon>
        <taxon>Bacillales</taxon>
        <taxon>Bacillaceae</taxon>
        <taxon>Halalkalibacterium (ex Joshi et al. 2022)</taxon>
    </lineage>
</organism>
<dbReference type="STRING" id="272558.gene:10726242"/>
<dbReference type="eggNOG" id="ENOG5030DDV">
    <property type="taxonomic scope" value="Bacteria"/>
</dbReference>
<protein>
    <submittedName>
        <fullName evidence="2">BH0389 protein</fullName>
    </submittedName>
</protein>